<dbReference type="eggNOG" id="COG0671">
    <property type="taxonomic scope" value="Bacteria"/>
</dbReference>
<dbReference type="HOGENOM" id="CLU_102949_1_1_9"/>
<evidence type="ECO:0000313" key="3">
    <source>
        <dbReference type="EMBL" id="ACL77172.1"/>
    </source>
</evidence>
<feature type="transmembrane region" description="Helical" evidence="1">
    <location>
        <begin position="85"/>
        <end position="105"/>
    </location>
</feature>
<name>B8I872_RUMCH</name>
<protein>
    <recommendedName>
        <fullName evidence="2">Inositolphosphotransferase Aur1/Ipt1 domain-containing protein</fullName>
    </recommendedName>
</protein>
<feature type="transmembrane region" description="Helical" evidence="1">
    <location>
        <begin position="57"/>
        <end position="79"/>
    </location>
</feature>
<dbReference type="OrthoDB" id="9790723at2"/>
<proteinExistence type="predicted"/>
<dbReference type="GO" id="GO:0016020">
    <property type="term" value="C:membrane"/>
    <property type="evidence" value="ECO:0007669"/>
    <property type="project" value="UniProtKB-SubCell"/>
</dbReference>
<feature type="transmembrane region" description="Helical" evidence="1">
    <location>
        <begin position="159"/>
        <end position="178"/>
    </location>
</feature>
<dbReference type="STRING" id="394503.Ccel_2878"/>
<dbReference type="SUPFAM" id="SSF48317">
    <property type="entry name" value="Acid phosphatase/Vanadium-dependent haloperoxidase"/>
    <property type="match status" value="1"/>
</dbReference>
<dbReference type="AlphaFoldDB" id="B8I872"/>
<organism evidence="3 4">
    <name type="scientific">Ruminiclostridium cellulolyticum (strain ATCC 35319 / DSM 5812 / JCM 6584 / H10)</name>
    <name type="common">Clostridium cellulolyticum</name>
    <dbReference type="NCBI Taxonomy" id="394503"/>
    <lineage>
        <taxon>Bacteria</taxon>
        <taxon>Bacillati</taxon>
        <taxon>Bacillota</taxon>
        <taxon>Clostridia</taxon>
        <taxon>Eubacteriales</taxon>
        <taxon>Oscillospiraceae</taxon>
        <taxon>Ruminiclostridium</taxon>
    </lineage>
</organism>
<evidence type="ECO:0000313" key="4">
    <source>
        <dbReference type="Proteomes" id="UP000001349"/>
    </source>
</evidence>
<keyword evidence="4" id="KW-1185">Reference proteome</keyword>
<keyword evidence="1" id="KW-1133">Transmembrane helix</keyword>
<dbReference type="InterPro" id="IPR026841">
    <property type="entry name" value="Aur1/Ipt1"/>
</dbReference>
<keyword evidence="1" id="KW-0472">Membrane</keyword>
<feature type="transmembrane region" description="Helical" evidence="1">
    <location>
        <begin position="14"/>
        <end position="36"/>
    </location>
</feature>
<dbReference type="Pfam" id="PF14378">
    <property type="entry name" value="PAP2_3"/>
    <property type="match status" value="1"/>
</dbReference>
<feature type="transmembrane region" description="Helical" evidence="1">
    <location>
        <begin position="184"/>
        <end position="201"/>
    </location>
</feature>
<gene>
    <name evidence="3" type="ordered locus">Ccel_2878</name>
</gene>
<evidence type="ECO:0000259" key="2">
    <source>
        <dbReference type="Pfam" id="PF14378"/>
    </source>
</evidence>
<keyword evidence="1" id="KW-0812">Transmembrane</keyword>
<dbReference type="InterPro" id="IPR036938">
    <property type="entry name" value="PAP2/HPO_sf"/>
</dbReference>
<dbReference type="RefSeq" id="WP_015926240.1">
    <property type="nucleotide sequence ID" value="NC_011898.1"/>
</dbReference>
<dbReference type="KEGG" id="cce:Ccel_2878"/>
<feature type="domain" description="Inositolphosphotransferase Aur1/Ipt1" evidence="2">
    <location>
        <begin position="59"/>
        <end position="197"/>
    </location>
</feature>
<dbReference type="Proteomes" id="UP000001349">
    <property type="component" value="Chromosome"/>
</dbReference>
<accession>B8I872</accession>
<sequence length="230" mass="27076">MTNNFLNRDNWQVYFRRILLMVLIPMAQGIYFLLNVTTKNAHDVTIFLDSFIPFNEWFVIPYVFWYLYTFGVLLIMAYFDENTYYKLLFSILIGMFVCFTIYYIYPTTVPRPEVTPDNLLKKAVLIIYSNDKPYNCFPSIHMLDTILITMFTVRYCKGLLIKFSSIAICIAIYMSTWFIKQHSILDAIASTVLGITLFVTFENRYVFGKLEQFINAFSVRGKSESYPEDV</sequence>
<dbReference type="EMBL" id="CP001348">
    <property type="protein sequence ID" value="ACL77172.1"/>
    <property type="molecule type" value="Genomic_DNA"/>
</dbReference>
<reference evidence="3 4" key="1">
    <citation type="submission" date="2009-01" db="EMBL/GenBank/DDBJ databases">
        <title>Complete sequence of Clostridium cellulolyticum H10.</title>
        <authorList>
            <consortium name="US DOE Joint Genome Institute"/>
            <person name="Lucas S."/>
            <person name="Copeland A."/>
            <person name="Lapidus A."/>
            <person name="Glavina del Rio T."/>
            <person name="Dalin E."/>
            <person name="Tice H."/>
            <person name="Bruce D."/>
            <person name="Goodwin L."/>
            <person name="Pitluck S."/>
            <person name="Chertkov O."/>
            <person name="Saunders E."/>
            <person name="Brettin T."/>
            <person name="Detter J.C."/>
            <person name="Han C."/>
            <person name="Larimer F."/>
            <person name="Land M."/>
            <person name="Hauser L."/>
            <person name="Kyrpides N."/>
            <person name="Ivanova N."/>
            <person name="Zhou J."/>
            <person name="Richardson P."/>
        </authorList>
    </citation>
    <scope>NUCLEOTIDE SEQUENCE [LARGE SCALE GENOMIC DNA]</scope>
    <source>
        <strain evidence="4">ATCC 35319 / DSM 5812 / JCM 6584 / H10</strain>
    </source>
</reference>
<evidence type="ECO:0000256" key="1">
    <source>
        <dbReference type="SAM" id="Phobius"/>
    </source>
</evidence>